<organism evidence="1 2">
    <name type="scientific">Dorcoceras hygrometricum</name>
    <dbReference type="NCBI Taxonomy" id="472368"/>
    <lineage>
        <taxon>Eukaryota</taxon>
        <taxon>Viridiplantae</taxon>
        <taxon>Streptophyta</taxon>
        <taxon>Embryophyta</taxon>
        <taxon>Tracheophyta</taxon>
        <taxon>Spermatophyta</taxon>
        <taxon>Magnoliopsida</taxon>
        <taxon>eudicotyledons</taxon>
        <taxon>Gunneridae</taxon>
        <taxon>Pentapetalae</taxon>
        <taxon>asterids</taxon>
        <taxon>lamiids</taxon>
        <taxon>Lamiales</taxon>
        <taxon>Gesneriaceae</taxon>
        <taxon>Didymocarpoideae</taxon>
        <taxon>Trichosporeae</taxon>
        <taxon>Loxocarpinae</taxon>
        <taxon>Dorcoceras</taxon>
    </lineage>
</organism>
<dbReference type="EMBL" id="KV011792">
    <property type="protein sequence ID" value="KZV26006.1"/>
    <property type="molecule type" value="Genomic_DNA"/>
</dbReference>
<evidence type="ECO:0000313" key="2">
    <source>
        <dbReference type="Proteomes" id="UP000250235"/>
    </source>
</evidence>
<name>A0A2Z7AX90_9LAMI</name>
<dbReference type="Proteomes" id="UP000250235">
    <property type="component" value="Unassembled WGS sequence"/>
</dbReference>
<proteinExistence type="predicted"/>
<protein>
    <submittedName>
        <fullName evidence="1">Uncharacterized protein</fullName>
    </submittedName>
</protein>
<reference evidence="1 2" key="1">
    <citation type="journal article" date="2015" name="Proc. Natl. Acad. Sci. U.S.A.">
        <title>The resurrection genome of Boea hygrometrica: A blueprint for survival of dehydration.</title>
        <authorList>
            <person name="Xiao L."/>
            <person name="Yang G."/>
            <person name="Zhang L."/>
            <person name="Yang X."/>
            <person name="Zhao S."/>
            <person name="Ji Z."/>
            <person name="Zhou Q."/>
            <person name="Hu M."/>
            <person name="Wang Y."/>
            <person name="Chen M."/>
            <person name="Xu Y."/>
            <person name="Jin H."/>
            <person name="Xiao X."/>
            <person name="Hu G."/>
            <person name="Bao F."/>
            <person name="Hu Y."/>
            <person name="Wan P."/>
            <person name="Li L."/>
            <person name="Deng X."/>
            <person name="Kuang T."/>
            <person name="Xiang C."/>
            <person name="Zhu J.K."/>
            <person name="Oliver M.J."/>
            <person name="He Y."/>
        </authorList>
    </citation>
    <scope>NUCLEOTIDE SEQUENCE [LARGE SCALE GENOMIC DNA]</scope>
    <source>
        <strain evidence="2">cv. XS01</strain>
    </source>
</reference>
<dbReference type="AlphaFoldDB" id="A0A2Z7AX90"/>
<accession>A0A2Z7AX90</accession>
<sequence>MHLCLVRAGSVLYPAVAFAYLALRAKRQRLDKLERSHFGIALSRDLVACVPAGCSVKADVNVGQHYCSTRRKRRRSDVATGIQLAVGPQPLWLRNHNSGPAQRIMLKRLATSPHDPIDSIGYPCMSASGESSTTMHRLLHASGSHPIPPPNDPKLLFTVAFLRQFPSFPAVVWRVRGCEGERQYRILISLLGSLATMRRVVNYHSSRARQRQVELFDASGNPGFTAHRGYNPAGGSPGGG</sequence>
<keyword evidence="2" id="KW-1185">Reference proteome</keyword>
<evidence type="ECO:0000313" key="1">
    <source>
        <dbReference type="EMBL" id="KZV26006.1"/>
    </source>
</evidence>
<gene>
    <name evidence="1" type="ORF">F511_03879</name>
</gene>